<dbReference type="Proteomes" id="UP000324897">
    <property type="component" value="Chromosome 3"/>
</dbReference>
<dbReference type="Gene3D" id="3.30.559.10">
    <property type="entry name" value="Chloramphenicol acetyltransferase-like domain"/>
    <property type="match status" value="3"/>
</dbReference>
<evidence type="ECO:0000313" key="5">
    <source>
        <dbReference type="Proteomes" id="UP000324897"/>
    </source>
</evidence>
<dbReference type="EMBL" id="RWGY01000039">
    <property type="protein sequence ID" value="TVU12294.1"/>
    <property type="molecule type" value="Genomic_DNA"/>
</dbReference>
<evidence type="ECO:0000313" key="4">
    <source>
        <dbReference type="EMBL" id="TVU12294.1"/>
    </source>
</evidence>
<dbReference type="InterPro" id="IPR023213">
    <property type="entry name" value="CAT-like_dom_sf"/>
</dbReference>
<dbReference type="SUPFAM" id="SSF52777">
    <property type="entry name" value="CoA-dependent acyltransferases"/>
    <property type="match status" value="1"/>
</dbReference>
<feature type="non-terminal residue" evidence="4">
    <location>
        <position position="1"/>
    </location>
</feature>
<comment type="similarity">
    <text evidence="1">Belongs to the plant acyltransferase family.</text>
</comment>
<dbReference type="Gramene" id="TVU12294">
    <property type="protein sequence ID" value="TVU12294"/>
    <property type="gene ID" value="EJB05_45930"/>
</dbReference>
<dbReference type="InterPro" id="IPR050317">
    <property type="entry name" value="Plant_Fungal_Acyltransferase"/>
</dbReference>
<keyword evidence="3" id="KW-0012">Acyltransferase</keyword>
<name>A0A5J9TLU5_9POAL</name>
<evidence type="ECO:0000256" key="1">
    <source>
        <dbReference type="ARBA" id="ARBA00009861"/>
    </source>
</evidence>
<organism evidence="4 5">
    <name type="scientific">Eragrostis curvula</name>
    <name type="common">weeping love grass</name>
    <dbReference type="NCBI Taxonomy" id="38414"/>
    <lineage>
        <taxon>Eukaryota</taxon>
        <taxon>Viridiplantae</taxon>
        <taxon>Streptophyta</taxon>
        <taxon>Embryophyta</taxon>
        <taxon>Tracheophyta</taxon>
        <taxon>Spermatophyta</taxon>
        <taxon>Magnoliopsida</taxon>
        <taxon>Liliopsida</taxon>
        <taxon>Poales</taxon>
        <taxon>Poaceae</taxon>
        <taxon>PACMAD clade</taxon>
        <taxon>Chloridoideae</taxon>
        <taxon>Eragrostideae</taxon>
        <taxon>Eragrostidinae</taxon>
        <taxon>Eragrostis</taxon>
    </lineage>
</organism>
<reference evidence="4 5" key="1">
    <citation type="journal article" date="2019" name="Sci. Rep.">
        <title>A high-quality genome of Eragrostis curvula grass provides insights into Poaceae evolution and supports new strategies to enhance forage quality.</title>
        <authorList>
            <person name="Carballo J."/>
            <person name="Santos B.A.C.M."/>
            <person name="Zappacosta D."/>
            <person name="Garbus I."/>
            <person name="Selva J.P."/>
            <person name="Gallo C.A."/>
            <person name="Diaz A."/>
            <person name="Albertini E."/>
            <person name="Caccamo M."/>
            <person name="Echenique V."/>
        </authorList>
    </citation>
    <scope>NUCLEOTIDE SEQUENCE [LARGE SCALE GENOMIC DNA]</scope>
    <source>
        <strain evidence="5">cv. Victoria</strain>
        <tissue evidence="4">Leaf</tissue>
    </source>
</reference>
<protein>
    <submittedName>
        <fullName evidence="4">Uncharacterized protein</fullName>
    </submittedName>
</protein>
<evidence type="ECO:0000256" key="2">
    <source>
        <dbReference type="ARBA" id="ARBA00022679"/>
    </source>
</evidence>
<gene>
    <name evidence="4" type="ORF">EJB05_45930</name>
</gene>
<keyword evidence="2" id="KW-0808">Transferase</keyword>
<keyword evidence="5" id="KW-1185">Reference proteome</keyword>
<comment type="caution">
    <text evidence="4">The sequence shown here is derived from an EMBL/GenBank/DDBJ whole genome shotgun (WGS) entry which is preliminary data.</text>
</comment>
<proteinExistence type="inferred from homology"/>
<dbReference type="OrthoDB" id="671439at2759"/>
<dbReference type="PANTHER" id="PTHR31642">
    <property type="entry name" value="TRICHOTHECENE 3-O-ACETYLTRANSFERASE"/>
    <property type="match status" value="1"/>
</dbReference>
<dbReference type="AlphaFoldDB" id="A0A5J9TLU5"/>
<dbReference type="GO" id="GO:0016747">
    <property type="term" value="F:acyltransferase activity, transferring groups other than amino-acyl groups"/>
    <property type="evidence" value="ECO:0007669"/>
    <property type="project" value="TreeGrafter"/>
</dbReference>
<accession>A0A5J9TLU5</accession>
<evidence type="ECO:0000256" key="3">
    <source>
        <dbReference type="ARBA" id="ARBA00023315"/>
    </source>
</evidence>
<dbReference type="PANTHER" id="PTHR31642:SF138">
    <property type="entry name" value="PUTRESCINE HYDROXYCINNAMOYLTRANSFERASE 1"/>
    <property type="match status" value="1"/>
</dbReference>
<dbReference type="Pfam" id="PF02458">
    <property type="entry name" value="Transferase"/>
    <property type="match status" value="2"/>
</dbReference>
<sequence length="449" mass="47911">MVFVYQPSRACFSPDVLKAALSKALVPFYPLAGRLAEDRASRQEIRCTGDGVLFLAARIDATLDDMGGLVPSDELRRMLVPSADGERSGILLMLQVRCRLHQFCTGLFCFGILKRARVRARRRRSSGAARCASARPSTACLTGDGRAFANFLNTWAAIARGVDAAAMPRPCLDRTLLRARSPPAVRFDHAAVYSGRSGGGANPNVASEAAVLPVSRNQVDALKGSAGGARSKKVTTFSAVVAHVWRCACMARGLEGTEDTRLYMTSDARSRVRPPLPDGYLGNAVVRASAVAKVDAIISGSLGAAAKRVSDATARLNDEFVRSLVDHVELATSDAEAAAGLRIAEWKVIPETDLWVVSWLGMAFSDVDFGWGRPAFVRQATIKGGAVFLVPSPDGRGGLDGRRGHGARETRQVQGAVLRGPPASLFRVTAHACGQSFQDLTVSVCFVEL</sequence>